<evidence type="ECO:0000313" key="13">
    <source>
        <dbReference type="Proteomes" id="UP000634011"/>
    </source>
</evidence>
<keyword evidence="5 11" id="KW-0547">Nucleotide-binding</keyword>
<evidence type="ECO:0000256" key="2">
    <source>
        <dbReference type="ARBA" id="ARBA00022475"/>
    </source>
</evidence>
<comment type="subcellular location">
    <subcellularLocation>
        <location evidence="11">Cell membrane</location>
        <topology evidence="11">Single-pass membrane protein</topology>
    </subcellularLocation>
</comment>
<evidence type="ECO:0000256" key="8">
    <source>
        <dbReference type="ARBA" id="ARBA00022989"/>
    </source>
</evidence>
<dbReference type="NCBIfam" id="TIGR00681">
    <property type="entry name" value="kdpC"/>
    <property type="match status" value="1"/>
</dbReference>
<evidence type="ECO:0000256" key="1">
    <source>
        <dbReference type="ARBA" id="ARBA00022448"/>
    </source>
</evidence>
<evidence type="ECO:0000313" key="12">
    <source>
        <dbReference type="EMBL" id="MBC3863813.1"/>
    </source>
</evidence>
<comment type="caution">
    <text evidence="12">The sequence shown here is derived from an EMBL/GenBank/DDBJ whole genome shotgun (WGS) entry which is preliminary data.</text>
</comment>
<keyword evidence="1 11" id="KW-0813">Transport</keyword>
<evidence type="ECO:0000256" key="11">
    <source>
        <dbReference type="HAMAP-Rule" id="MF_00276"/>
    </source>
</evidence>
<dbReference type="Proteomes" id="UP000634011">
    <property type="component" value="Unassembled WGS sequence"/>
</dbReference>
<evidence type="ECO:0000256" key="10">
    <source>
        <dbReference type="ARBA" id="ARBA00023136"/>
    </source>
</evidence>
<keyword evidence="13" id="KW-1185">Reference proteome</keyword>
<evidence type="ECO:0000256" key="4">
    <source>
        <dbReference type="ARBA" id="ARBA00022692"/>
    </source>
</evidence>
<keyword evidence="10 11" id="KW-0472">Membrane</keyword>
<accession>A0A923HSB1</accession>
<evidence type="ECO:0000256" key="3">
    <source>
        <dbReference type="ARBA" id="ARBA00022538"/>
    </source>
</evidence>
<comment type="similarity">
    <text evidence="11">Belongs to the KdpC family.</text>
</comment>
<keyword evidence="7 11" id="KW-0630">Potassium</keyword>
<reference evidence="12" key="1">
    <citation type="submission" date="2020-08" db="EMBL/GenBank/DDBJ databases">
        <title>Novel species isolated from subtropical streams in China.</title>
        <authorList>
            <person name="Lu H."/>
        </authorList>
    </citation>
    <scope>NUCLEOTIDE SEQUENCE</scope>
    <source>
        <strain evidence="12">KACC 12607</strain>
    </source>
</reference>
<keyword evidence="4 11" id="KW-0812">Transmembrane</keyword>
<keyword evidence="3 11" id="KW-0633">Potassium transport</keyword>
<dbReference type="Pfam" id="PF02669">
    <property type="entry name" value="KdpC"/>
    <property type="match status" value="1"/>
</dbReference>
<dbReference type="PANTHER" id="PTHR30042">
    <property type="entry name" value="POTASSIUM-TRANSPORTING ATPASE C CHAIN"/>
    <property type="match status" value="1"/>
</dbReference>
<dbReference type="PANTHER" id="PTHR30042:SF2">
    <property type="entry name" value="POTASSIUM-TRANSPORTING ATPASE KDPC SUBUNIT"/>
    <property type="match status" value="1"/>
</dbReference>
<dbReference type="AlphaFoldDB" id="A0A923HSB1"/>
<dbReference type="PIRSF" id="PIRSF001296">
    <property type="entry name" value="K_ATPase_KdpC"/>
    <property type="match status" value="1"/>
</dbReference>
<comment type="subunit">
    <text evidence="11">The system is composed of three essential subunits: KdpA, KdpB and KdpC.</text>
</comment>
<dbReference type="HAMAP" id="MF_00276">
    <property type="entry name" value="KdpC"/>
    <property type="match status" value="1"/>
</dbReference>
<name>A0A923HSB1_9BURK</name>
<evidence type="ECO:0000256" key="9">
    <source>
        <dbReference type="ARBA" id="ARBA00023065"/>
    </source>
</evidence>
<keyword evidence="9 11" id="KW-0406">Ion transport</keyword>
<keyword evidence="6 11" id="KW-0067">ATP-binding</keyword>
<organism evidence="12 13">
    <name type="scientific">Undibacterium jejuense</name>
    <dbReference type="NCBI Taxonomy" id="1344949"/>
    <lineage>
        <taxon>Bacteria</taxon>
        <taxon>Pseudomonadati</taxon>
        <taxon>Pseudomonadota</taxon>
        <taxon>Betaproteobacteria</taxon>
        <taxon>Burkholderiales</taxon>
        <taxon>Oxalobacteraceae</taxon>
        <taxon>Undibacterium</taxon>
    </lineage>
</organism>
<protein>
    <recommendedName>
        <fullName evidence="11">Potassium-transporting ATPase KdpC subunit</fullName>
    </recommendedName>
    <alternativeName>
        <fullName evidence="11">ATP phosphohydrolase [potassium-transporting] C chain</fullName>
    </alternativeName>
    <alternativeName>
        <fullName evidence="11">Potassium-binding and translocating subunit C</fullName>
    </alternativeName>
    <alternativeName>
        <fullName evidence="11">Potassium-translocating ATPase C chain</fullName>
    </alternativeName>
</protein>
<evidence type="ECO:0000256" key="6">
    <source>
        <dbReference type="ARBA" id="ARBA00022840"/>
    </source>
</evidence>
<keyword evidence="2 11" id="KW-1003">Cell membrane</keyword>
<dbReference type="GO" id="GO:0005886">
    <property type="term" value="C:plasma membrane"/>
    <property type="evidence" value="ECO:0007669"/>
    <property type="project" value="UniProtKB-SubCell"/>
</dbReference>
<dbReference type="EMBL" id="JACOFV010000018">
    <property type="protein sequence ID" value="MBC3863813.1"/>
    <property type="molecule type" value="Genomic_DNA"/>
</dbReference>
<sequence length="189" mass="19842">MKILRPLVASFVLLTAVTGIVYPLAVTGVGKVAFNNQANGSIIEKDGKILGSKLIGQNFSDPKNFWGRPSGAGTFAYNGLASGGSNQGPTNPALKAAIEDRIKALHDADPENKAAIPVDLVTASGSGLDPEISPAAATYQAQRVAKARGLKVEQVRDLIANNTKEPQFGLFGEARVNVLELNLALNQLH</sequence>
<gene>
    <name evidence="11 12" type="primary">kdpC</name>
    <name evidence="12" type="ORF">H8K32_17035</name>
</gene>
<dbReference type="GO" id="GO:0005524">
    <property type="term" value="F:ATP binding"/>
    <property type="evidence" value="ECO:0007669"/>
    <property type="project" value="UniProtKB-UniRule"/>
</dbReference>
<evidence type="ECO:0000256" key="5">
    <source>
        <dbReference type="ARBA" id="ARBA00022741"/>
    </source>
</evidence>
<comment type="function">
    <text evidence="11">Part of the high-affinity ATP-driven potassium transport (or Kdp) system, which catalyzes the hydrolysis of ATP coupled with the electrogenic transport of potassium into the cytoplasm. This subunit acts as a catalytic chaperone that increases the ATP-binding affinity of the ATP-hydrolyzing subunit KdpB by the formation of a transient KdpB/KdpC/ATP ternary complex.</text>
</comment>
<evidence type="ECO:0000256" key="7">
    <source>
        <dbReference type="ARBA" id="ARBA00022958"/>
    </source>
</evidence>
<dbReference type="GO" id="GO:0008556">
    <property type="term" value="F:P-type potassium transmembrane transporter activity"/>
    <property type="evidence" value="ECO:0007669"/>
    <property type="project" value="InterPro"/>
</dbReference>
<keyword evidence="8 11" id="KW-1133">Transmembrane helix</keyword>
<dbReference type="RefSeq" id="WP_186913763.1">
    <property type="nucleotide sequence ID" value="NZ_JACOFV010000018.1"/>
</dbReference>
<dbReference type="InterPro" id="IPR003820">
    <property type="entry name" value="KdpC"/>
</dbReference>
<proteinExistence type="inferred from homology"/>
<dbReference type="NCBIfam" id="NF001454">
    <property type="entry name" value="PRK00315.1"/>
    <property type="match status" value="1"/>
</dbReference>